<evidence type="ECO:0000313" key="9">
    <source>
        <dbReference type="Proteomes" id="UP000619838"/>
    </source>
</evidence>
<feature type="compositionally biased region" description="Basic residues" evidence="6">
    <location>
        <begin position="53"/>
        <end position="62"/>
    </location>
</feature>
<evidence type="ECO:0000256" key="2">
    <source>
        <dbReference type="ARBA" id="ARBA00022475"/>
    </source>
</evidence>
<evidence type="ECO:0000256" key="7">
    <source>
        <dbReference type="SAM" id="Phobius"/>
    </source>
</evidence>
<evidence type="ECO:0000256" key="6">
    <source>
        <dbReference type="SAM" id="MobiDB-lite"/>
    </source>
</evidence>
<evidence type="ECO:0000313" key="8">
    <source>
        <dbReference type="EMBL" id="MBF0635838.1"/>
    </source>
</evidence>
<accession>A0ABR9XP90</accession>
<keyword evidence="5 7" id="KW-0472">Membrane</keyword>
<sequence length="89" mass="9779">MISDGLILLAVGMVVVFLFLLLLNLLISSMSHFLRDHALNEEKMLLEAEAEKRRKKNARKQRSGTPAAAEDAGRLTAVISAAIHAHTSR</sequence>
<feature type="region of interest" description="Disordered" evidence="6">
    <location>
        <begin position="50"/>
        <end position="72"/>
    </location>
</feature>
<dbReference type="InterPro" id="IPR005899">
    <property type="entry name" value="Na_pump_deCOase"/>
</dbReference>
<name>A0ABR9XP90_9CHLB</name>
<feature type="transmembrane region" description="Helical" evidence="7">
    <location>
        <begin position="6"/>
        <end position="27"/>
    </location>
</feature>
<evidence type="ECO:0000256" key="3">
    <source>
        <dbReference type="ARBA" id="ARBA00022692"/>
    </source>
</evidence>
<comment type="subcellular location">
    <subcellularLocation>
        <location evidence="1">Cell membrane</location>
    </subcellularLocation>
</comment>
<dbReference type="NCBIfam" id="TIGR01195">
    <property type="entry name" value="oadG_fam"/>
    <property type="match status" value="1"/>
</dbReference>
<keyword evidence="4 7" id="KW-1133">Transmembrane helix</keyword>
<dbReference type="Pfam" id="PF04277">
    <property type="entry name" value="OAD_gamma"/>
    <property type="match status" value="1"/>
</dbReference>
<reference evidence="8 9" key="1">
    <citation type="journal article" date="2020" name="Microorganisms">
        <title>Simultaneous Genome Sequencing of Prosthecochloris ethylica and Desulfuromonas acetoxidans within a Syntrophic Mixture Reveals Unique Pili and Protein Interactions.</title>
        <authorList>
            <person name="Kyndt J.A."/>
            <person name="Van Beeumen J.J."/>
            <person name="Meyer T.E."/>
        </authorList>
    </citation>
    <scope>NUCLEOTIDE SEQUENCE [LARGE SCALE GENOMIC DNA]</scope>
    <source>
        <strain evidence="8 9">N3</strain>
    </source>
</reference>
<keyword evidence="3 7" id="KW-0812">Transmembrane</keyword>
<dbReference type="EMBL" id="JADGII010000002">
    <property type="protein sequence ID" value="MBF0635838.1"/>
    <property type="molecule type" value="Genomic_DNA"/>
</dbReference>
<keyword evidence="2" id="KW-1003">Cell membrane</keyword>
<evidence type="ECO:0000256" key="4">
    <source>
        <dbReference type="ARBA" id="ARBA00022989"/>
    </source>
</evidence>
<gene>
    <name evidence="8" type="ORF">INT08_01395</name>
</gene>
<comment type="caution">
    <text evidence="8">The sequence shown here is derived from an EMBL/GenBank/DDBJ whole genome shotgun (WGS) entry which is preliminary data.</text>
</comment>
<dbReference type="RefSeq" id="WP_114607076.1">
    <property type="nucleotide sequence ID" value="NZ_JABVZQ010000004.1"/>
</dbReference>
<protein>
    <submittedName>
        <fullName evidence="8">OadG family protein</fullName>
    </submittedName>
</protein>
<evidence type="ECO:0000256" key="5">
    <source>
        <dbReference type="ARBA" id="ARBA00023136"/>
    </source>
</evidence>
<organism evidence="8 9">
    <name type="scientific">Prosthecochloris ethylica</name>
    <dbReference type="NCBI Taxonomy" id="2743976"/>
    <lineage>
        <taxon>Bacteria</taxon>
        <taxon>Pseudomonadati</taxon>
        <taxon>Chlorobiota</taxon>
        <taxon>Chlorobiia</taxon>
        <taxon>Chlorobiales</taxon>
        <taxon>Chlorobiaceae</taxon>
        <taxon>Prosthecochloris</taxon>
    </lineage>
</organism>
<proteinExistence type="predicted"/>
<keyword evidence="9" id="KW-1185">Reference proteome</keyword>
<dbReference type="Proteomes" id="UP000619838">
    <property type="component" value="Unassembled WGS sequence"/>
</dbReference>
<evidence type="ECO:0000256" key="1">
    <source>
        <dbReference type="ARBA" id="ARBA00004236"/>
    </source>
</evidence>